<dbReference type="InterPro" id="IPR013325">
    <property type="entry name" value="RNA_pol_sigma_r2"/>
</dbReference>
<accession>A0ABT3BBD4</accession>
<dbReference type="Pfam" id="PF04542">
    <property type="entry name" value="Sigma70_r2"/>
    <property type="match status" value="1"/>
</dbReference>
<dbReference type="Pfam" id="PF20239">
    <property type="entry name" value="DUF6596"/>
    <property type="match status" value="1"/>
</dbReference>
<dbReference type="NCBIfam" id="TIGR02937">
    <property type="entry name" value="sigma70-ECF"/>
    <property type="match status" value="1"/>
</dbReference>
<keyword evidence="5" id="KW-1185">Reference proteome</keyword>
<dbReference type="Gene3D" id="1.10.1740.10">
    <property type="match status" value="1"/>
</dbReference>
<dbReference type="InterPro" id="IPR007627">
    <property type="entry name" value="RNA_pol_sigma70_r2"/>
</dbReference>
<dbReference type="SUPFAM" id="SSF88946">
    <property type="entry name" value="Sigma2 domain of RNA polymerase sigma factors"/>
    <property type="match status" value="1"/>
</dbReference>
<proteinExistence type="predicted"/>
<evidence type="ECO:0000259" key="2">
    <source>
        <dbReference type="Pfam" id="PF08281"/>
    </source>
</evidence>
<protein>
    <submittedName>
        <fullName evidence="4">Sigma-70 family RNA polymerase sigma factor</fullName>
    </submittedName>
</protein>
<dbReference type="PANTHER" id="PTHR47756">
    <property type="entry name" value="BLL6612 PROTEIN-RELATED"/>
    <property type="match status" value="1"/>
</dbReference>
<evidence type="ECO:0000259" key="3">
    <source>
        <dbReference type="Pfam" id="PF20239"/>
    </source>
</evidence>
<dbReference type="RefSeq" id="WP_263843050.1">
    <property type="nucleotide sequence ID" value="NZ_JALIEB010000002.1"/>
</dbReference>
<dbReference type="Pfam" id="PF08281">
    <property type="entry name" value="Sigma70_r4_2"/>
    <property type="match status" value="1"/>
</dbReference>
<dbReference type="EMBL" id="JALIEB010000002">
    <property type="protein sequence ID" value="MCV3270729.1"/>
    <property type="molecule type" value="Genomic_DNA"/>
</dbReference>
<dbReference type="InterPro" id="IPR013249">
    <property type="entry name" value="RNA_pol_sigma70_r4_t2"/>
</dbReference>
<dbReference type="InterPro" id="IPR011990">
    <property type="entry name" value="TPR-like_helical_dom_sf"/>
</dbReference>
<evidence type="ECO:0000259" key="1">
    <source>
        <dbReference type="Pfam" id="PF04542"/>
    </source>
</evidence>
<dbReference type="InterPro" id="IPR014284">
    <property type="entry name" value="RNA_pol_sigma-70_dom"/>
</dbReference>
<name>A0ABT3BBD4_9RHOB</name>
<organism evidence="4 5">
    <name type="scientific">Roseobacter sinensis</name>
    <dbReference type="NCBI Taxonomy" id="2931391"/>
    <lineage>
        <taxon>Bacteria</taxon>
        <taxon>Pseudomonadati</taxon>
        <taxon>Pseudomonadota</taxon>
        <taxon>Alphaproteobacteria</taxon>
        <taxon>Rhodobacterales</taxon>
        <taxon>Roseobacteraceae</taxon>
        <taxon>Roseobacter</taxon>
    </lineage>
</organism>
<dbReference type="Gene3D" id="1.10.10.10">
    <property type="entry name" value="Winged helix-like DNA-binding domain superfamily/Winged helix DNA-binding domain"/>
    <property type="match status" value="1"/>
</dbReference>
<dbReference type="SUPFAM" id="SSF88659">
    <property type="entry name" value="Sigma3 and sigma4 domains of RNA polymerase sigma factors"/>
    <property type="match status" value="1"/>
</dbReference>
<evidence type="ECO:0000313" key="5">
    <source>
        <dbReference type="Proteomes" id="UP001208690"/>
    </source>
</evidence>
<dbReference type="PANTHER" id="PTHR47756:SF1">
    <property type="entry name" value="BLL0085 PROTEIN"/>
    <property type="match status" value="1"/>
</dbReference>
<evidence type="ECO:0000313" key="4">
    <source>
        <dbReference type="EMBL" id="MCV3270729.1"/>
    </source>
</evidence>
<dbReference type="InterPro" id="IPR046531">
    <property type="entry name" value="DUF6596"/>
</dbReference>
<reference evidence="4 5" key="1">
    <citation type="submission" date="2022-04" db="EMBL/GenBank/DDBJ databases">
        <title>Roseobacter sp. WL0113 is a bacterium isolated from neritic sediment.</title>
        <authorList>
            <person name="Wang L."/>
            <person name="He W."/>
            <person name="Zhang D.-F."/>
        </authorList>
    </citation>
    <scope>NUCLEOTIDE SEQUENCE [LARGE SCALE GENOMIC DNA]</scope>
    <source>
        <strain evidence="4 5">WL0113</strain>
    </source>
</reference>
<feature type="domain" description="RNA polymerase sigma factor 70 region 4 type 2" evidence="2">
    <location>
        <begin position="111"/>
        <end position="162"/>
    </location>
</feature>
<dbReference type="Proteomes" id="UP001208690">
    <property type="component" value="Unassembled WGS sequence"/>
</dbReference>
<comment type="caution">
    <text evidence="4">The sequence shown here is derived from an EMBL/GenBank/DDBJ whole genome shotgun (WGS) entry which is preliminary data.</text>
</comment>
<sequence length="411" mass="45996">MSAPSDWLAASFAQQRPRAMAALTRYFGSVEVAEEAFAEACLKALTHWPARGKPHDPLAWLLTTARRSGLDVLRKQQRRSRILAENQTVMEETAAPLPDPDALRDDVLRLLFICCHPALERRDQIALALRVVAGLSVAEIARGFLVKAKTMEQRITRAKKRIADNPVPFETPSPQERGRRLAEVSVMVYLMFNDGWSASETETQMRPRLCEEAIRIARLLAELFPGMGEQMALLALLLFQHARRHARVDDKGQPIAFEDQARSLWSRAEMNEAQAFFDKARRIGHQGPYLIQAAIAAEHARAPSSDATDWPLIEAHYAALHALQPSPVVRLNLIAVQARTKGPAHALAEMQTLAPELDGYRWFHTMRAAFLEDTGHPETALAAYRRARALGPTAPERRLLDEKIAALKKNL</sequence>
<feature type="domain" description="DUF6596" evidence="3">
    <location>
        <begin position="180"/>
        <end position="280"/>
    </location>
</feature>
<feature type="domain" description="RNA polymerase sigma-70 region 2" evidence="1">
    <location>
        <begin position="15"/>
        <end position="79"/>
    </location>
</feature>
<gene>
    <name evidence="4" type="ORF">MUB52_04745</name>
</gene>
<dbReference type="InterPro" id="IPR013324">
    <property type="entry name" value="RNA_pol_sigma_r3/r4-like"/>
</dbReference>
<dbReference type="Gene3D" id="1.25.40.10">
    <property type="entry name" value="Tetratricopeptide repeat domain"/>
    <property type="match status" value="1"/>
</dbReference>
<dbReference type="InterPro" id="IPR036388">
    <property type="entry name" value="WH-like_DNA-bd_sf"/>
</dbReference>